<sequence>MRVHLTAASSVVLEDVGYSLEFRSRAGSPGAVEVLSYPPGSTAQPSLDPDEHFIEAFGCLGLVNLDGKSYLLVLVPPVELATPNEPGMNVERVDEVLFYCIDDLRERATADHPSHPCHHLRQVLVDGSFAYSKTTDLTSRLQTRIHVQQQRADACAPSSRRDDQTPTTVPRHERGTLDYTWNAYLLEPLHLLRLSLGPTAKAAFDSRSFMLSVVQGYYGARDVHVGAEKVTLSVISRRGWGRAGTRFKKRGIDGDGSVGNFAETETILETSSHIVSFVQLRGSVPLYWQERPRLVGAVKLDISQPLADLSLPPFLRHMRWAVKTYGRVHALSFLSDNPNESLAAEAALGSAYEQLCALGQAQSKRLRDGLVFEKYSIHKAQVLSSGVENMPHEIGRDVDELLDEYGATTASFDETSGHFVVETEQQGVFRVNCRDCLDRSNLGEFSISASMLDKQLAKLGLPPLEGSQLEKAHRELFSANGDALSQIYAGSRAMNSSFIRTGKVTRAQKFENAEASELRYGQLKDRSWAPQLVLVEPPAASSSMPSPTHTDTDSGSLSDLDLDI</sequence>
<evidence type="ECO:0000313" key="3">
    <source>
        <dbReference type="EMBL" id="KPV75876.1"/>
    </source>
</evidence>
<feature type="region of interest" description="Disordered" evidence="1">
    <location>
        <begin position="152"/>
        <end position="173"/>
    </location>
</feature>
<accession>A0A194S8Z7</accession>
<dbReference type="InterPro" id="IPR002013">
    <property type="entry name" value="SAC_dom"/>
</dbReference>
<protein>
    <recommendedName>
        <fullName evidence="2">SAC domain-containing protein</fullName>
    </recommendedName>
</protein>
<evidence type="ECO:0000313" key="4">
    <source>
        <dbReference type="Proteomes" id="UP000053890"/>
    </source>
</evidence>
<dbReference type="EMBL" id="KQ474077">
    <property type="protein sequence ID" value="KPV75876.1"/>
    <property type="molecule type" value="Genomic_DNA"/>
</dbReference>
<keyword evidence="4" id="KW-1185">Reference proteome</keyword>
<dbReference type="Pfam" id="PF02383">
    <property type="entry name" value="Syja_N"/>
    <property type="match status" value="1"/>
</dbReference>
<dbReference type="PANTHER" id="PTHR45662">
    <property type="entry name" value="PHOSPHATIDYLINOSITIDE PHOSPHATASE SAC1"/>
    <property type="match status" value="1"/>
</dbReference>
<feature type="region of interest" description="Disordered" evidence="1">
    <location>
        <begin position="536"/>
        <end position="564"/>
    </location>
</feature>
<organism evidence="3 4">
    <name type="scientific">Rhodotorula graminis (strain WP1)</name>
    <dbReference type="NCBI Taxonomy" id="578459"/>
    <lineage>
        <taxon>Eukaryota</taxon>
        <taxon>Fungi</taxon>
        <taxon>Dikarya</taxon>
        <taxon>Basidiomycota</taxon>
        <taxon>Pucciniomycotina</taxon>
        <taxon>Microbotryomycetes</taxon>
        <taxon>Sporidiobolales</taxon>
        <taxon>Sporidiobolaceae</taxon>
        <taxon>Rhodotorula</taxon>
    </lineage>
</organism>
<feature type="compositionally biased region" description="Low complexity" evidence="1">
    <location>
        <begin position="537"/>
        <end position="564"/>
    </location>
</feature>
<evidence type="ECO:0000259" key="2">
    <source>
        <dbReference type="PROSITE" id="PS50275"/>
    </source>
</evidence>
<dbReference type="GeneID" id="28974650"/>
<name>A0A194S8Z7_RHOGW</name>
<dbReference type="GO" id="GO:0046856">
    <property type="term" value="P:phosphatidylinositol dephosphorylation"/>
    <property type="evidence" value="ECO:0007669"/>
    <property type="project" value="TreeGrafter"/>
</dbReference>
<dbReference type="PROSITE" id="PS50275">
    <property type="entry name" value="SAC"/>
    <property type="match status" value="1"/>
</dbReference>
<dbReference type="STRING" id="578459.A0A194S8Z7"/>
<dbReference type="GO" id="GO:0043812">
    <property type="term" value="F:phosphatidylinositol-4-phosphate phosphatase activity"/>
    <property type="evidence" value="ECO:0007669"/>
    <property type="project" value="TreeGrafter"/>
</dbReference>
<reference evidence="3 4" key="1">
    <citation type="journal article" date="2015" name="Front. Microbiol.">
        <title>Genome sequence of the plant growth promoting endophytic yeast Rhodotorula graminis WP1.</title>
        <authorList>
            <person name="Firrincieli A."/>
            <person name="Otillar R."/>
            <person name="Salamov A."/>
            <person name="Schmutz J."/>
            <person name="Khan Z."/>
            <person name="Redman R.S."/>
            <person name="Fleck N.D."/>
            <person name="Lindquist E."/>
            <person name="Grigoriev I.V."/>
            <person name="Doty S.L."/>
        </authorList>
    </citation>
    <scope>NUCLEOTIDE SEQUENCE [LARGE SCALE GENOMIC DNA]</scope>
    <source>
        <strain evidence="3 4">WP1</strain>
    </source>
</reference>
<proteinExistence type="predicted"/>
<feature type="domain" description="SAC" evidence="2">
    <location>
        <begin position="120"/>
        <end position="490"/>
    </location>
</feature>
<dbReference type="Proteomes" id="UP000053890">
    <property type="component" value="Unassembled WGS sequence"/>
</dbReference>
<feature type="compositionally biased region" description="Basic and acidic residues" evidence="1">
    <location>
        <begin position="159"/>
        <end position="173"/>
    </location>
</feature>
<dbReference type="OrthoDB" id="405996at2759"/>
<gene>
    <name evidence="3" type="ORF">RHOBADRAFT_43305</name>
</gene>
<dbReference type="PANTHER" id="PTHR45662:SF2">
    <property type="entry name" value="PHOSPHATIDYLINOSITOL-3-PHOSPHATASE SAC1"/>
    <property type="match status" value="1"/>
</dbReference>
<dbReference type="OMA" id="FRVNCRD"/>
<dbReference type="GO" id="GO:0005783">
    <property type="term" value="C:endoplasmic reticulum"/>
    <property type="evidence" value="ECO:0007669"/>
    <property type="project" value="TreeGrafter"/>
</dbReference>
<dbReference type="RefSeq" id="XP_018271925.1">
    <property type="nucleotide sequence ID" value="XM_018414202.1"/>
</dbReference>
<dbReference type="AlphaFoldDB" id="A0A194S8Z7"/>
<evidence type="ECO:0000256" key="1">
    <source>
        <dbReference type="SAM" id="MobiDB-lite"/>
    </source>
</evidence>